<comment type="function">
    <text evidence="9">Catalyzes an amino-pyrimidine hydrolysis reaction at the C5' of the pyrimidine moiety of thiamine compounds, a reaction that is part of a thiamine salvage pathway.</text>
</comment>
<dbReference type="RefSeq" id="WP_310257685.1">
    <property type="nucleotide sequence ID" value="NZ_JAVDWA010000002.1"/>
</dbReference>
<evidence type="ECO:0000256" key="1">
    <source>
        <dbReference type="ARBA" id="ARBA00001881"/>
    </source>
</evidence>
<evidence type="ECO:0000256" key="3">
    <source>
        <dbReference type="ARBA" id="ARBA00010264"/>
    </source>
</evidence>
<comment type="similarity">
    <text evidence="3 9">Belongs to the TenA family.</text>
</comment>
<evidence type="ECO:0000259" key="10">
    <source>
        <dbReference type="Pfam" id="PF03070"/>
    </source>
</evidence>
<keyword evidence="12" id="KW-1185">Reference proteome</keyword>
<dbReference type="InterPro" id="IPR004305">
    <property type="entry name" value="Thiaminase-2/PQQC"/>
</dbReference>
<keyword evidence="9 11" id="KW-0378">Hydrolase</keyword>
<dbReference type="PANTHER" id="PTHR43198">
    <property type="entry name" value="BIFUNCTIONAL TH2 PROTEIN"/>
    <property type="match status" value="1"/>
</dbReference>
<evidence type="ECO:0000256" key="5">
    <source>
        <dbReference type="ARBA" id="ARBA00012684"/>
    </source>
</evidence>
<gene>
    <name evidence="11" type="ORF">J2X07_001358</name>
</gene>
<comment type="catalytic activity">
    <reaction evidence="1 9">
        <text>4-amino-5-aminomethyl-2-methylpyrimidine + H2O = 4-amino-5-hydroxymethyl-2-methylpyrimidine + NH4(+)</text>
        <dbReference type="Rhea" id="RHEA:31799"/>
        <dbReference type="ChEBI" id="CHEBI:15377"/>
        <dbReference type="ChEBI" id="CHEBI:16892"/>
        <dbReference type="ChEBI" id="CHEBI:28938"/>
        <dbReference type="ChEBI" id="CHEBI:63416"/>
        <dbReference type="EC" id="3.5.99.2"/>
    </reaction>
</comment>
<dbReference type="NCBIfam" id="TIGR04306">
    <property type="entry name" value="salvage_TenA"/>
    <property type="match status" value="1"/>
</dbReference>
<evidence type="ECO:0000256" key="4">
    <source>
        <dbReference type="ARBA" id="ARBA00011881"/>
    </source>
</evidence>
<evidence type="ECO:0000256" key="2">
    <source>
        <dbReference type="ARBA" id="ARBA00004948"/>
    </source>
</evidence>
<evidence type="ECO:0000256" key="9">
    <source>
        <dbReference type="RuleBase" id="RU363093"/>
    </source>
</evidence>
<protein>
    <recommendedName>
        <fullName evidence="6 9">Aminopyrimidine aminohydrolase</fullName>
        <ecNumber evidence="5 9">3.5.99.2</ecNumber>
    </recommendedName>
</protein>
<dbReference type="PANTHER" id="PTHR43198:SF2">
    <property type="entry name" value="SI:CH1073-67J19.1-RELATED"/>
    <property type="match status" value="1"/>
</dbReference>
<dbReference type="EMBL" id="JAVDWA010000002">
    <property type="protein sequence ID" value="MDR7072381.1"/>
    <property type="molecule type" value="Genomic_DNA"/>
</dbReference>
<dbReference type="InterPro" id="IPR016084">
    <property type="entry name" value="Haem_Oase-like_multi-hlx"/>
</dbReference>
<dbReference type="Gene3D" id="1.20.910.10">
    <property type="entry name" value="Heme oxygenase-like"/>
    <property type="match status" value="1"/>
</dbReference>
<comment type="caution">
    <text evidence="11">The sequence shown here is derived from an EMBL/GenBank/DDBJ whole genome shotgun (WGS) entry which is preliminary data.</text>
</comment>
<dbReference type="GO" id="GO:0050334">
    <property type="term" value="F:thiaminase activity"/>
    <property type="evidence" value="ECO:0007669"/>
    <property type="project" value="UniProtKB-EC"/>
</dbReference>
<comment type="subunit">
    <text evidence="4">Homotetramer.</text>
</comment>
<evidence type="ECO:0000313" key="11">
    <source>
        <dbReference type="EMBL" id="MDR7072381.1"/>
    </source>
</evidence>
<dbReference type="InterPro" id="IPR050967">
    <property type="entry name" value="Thiamine_Salvage_TenA"/>
</dbReference>
<dbReference type="EC" id="3.5.99.2" evidence="5 9"/>
<accession>A0ABU1TYW5</accession>
<comment type="pathway">
    <text evidence="2 9">Cofactor biosynthesis; thiamine diphosphate biosynthesis.</text>
</comment>
<dbReference type="CDD" id="cd19364">
    <property type="entry name" value="TenA_C_BsTenA-like"/>
    <property type="match status" value="1"/>
</dbReference>
<proteinExistence type="inferred from homology"/>
<reference evidence="11 12" key="1">
    <citation type="submission" date="2023-07" db="EMBL/GenBank/DDBJ databases">
        <title>Sorghum-associated microbial communities from plants grown in Nebraska, USA.</title>
        <authorList>
            <person name="Schachtman D."/>
        </authorList>
    </citation>
    <scope>NUCLEOTIDE SEQUENCE [LARGE SCALE GENOMIC DNA]</scope>
    <source>
        <strain evidence="11 12">BE211</strain>
    </source>
</reference>
<keyword evidence="7 9" id="KW-0784">Thiamine biosynthesis</keyword>
<comment type="catalytic activity">
    <reaction evidence="8 9">
        <text>thiamine + H2O = 5-(2-hydroxyethyl)-4-methylthiazole + 4-amino-5-hydroxymethyl-2-methylpyrimidine + H(+)</text>
        <dbReference type="Rhea" id="RHEA:17509"/>
        <dbReference type="ChEBI" id="CHEBI:15377"/>
        <dbReference type="ChEBI" id="CHEBI:15378"/>
        <dbReference type="ChEBI" id="CHEBI:16892"/>
        <dbReference type="ChEBI" id="CHEBI:17957"/>
        <dbReference type="ChEBI" id="CHEBI:18385"/>
        <dbReference type="EC" id="3.5.99.2"/>
    </reaction>
</comment>
<evidence type="ECO:0000313" key="12">
    <source>
        <dbReference type="Proteomes" id="UP001258181"/>
    </source>
</evidence>
<feature type="domain" description="Thiaminase-2/PQQC" evidence="10">
    <location>
        <begin position="10"/>
        <end position="215"/>
    </location>
</feature>
<sequence length="234" mass="27013">MTTFTEILRNKADQIWQANLHHPFVEGIASGALPLENFKFYVLQDSYYLSHFAKVQALAGSRAEDLYTTSRMASHALGTSEAELALHEKFIKQLQITDDELANFQPAPTAYHYTSHLYRVGESGTLGEIIAAILPCYWIYHEIGEKYKGSTPSEPIFQEWIGTYGDEWFADLVHEQINRLDLLAEKASDSERNKMTAHFLLSCQYEYLFWEMAYKMEQWPFDSKSEKQVVKGEF</sequence>
<dbReference type="Pfam" id="PF03070">
    <property type="entry name" value="TENA_THI-4"/>
    <property type="match status" value="1"/>
</dbReference>
<organism evidence="11 12">
    <name type="scientific">Fictibacillus barbaricus</name>
    <dbReference type="NCBI Taxonomy" id="182136"/>
    <lineage>
        <taxon>Bacteria</taxon>
        <taxon>Bacillati</taxon>
        <taxon>Bacillota</taxon>
        <taxon>Bacilli</taxon>
        <taxon>Bacillales</taxon>
        <taxon>Fictibacillaceae</taxon>
        <taxon>Fictibacillus</taxon>
    </lineage>
</organism>
<dbReference type="Proteomes" id="UP001258181">
    <property type="component" value="Unassembled WGS sequence"/>
</dbReference>
<dbReference type="SUPFAM" id="SSF48613">
    <property type="entry name" value="Heme oxygenase-like"/>
    <property type="match status" value="1"/>
</dbReference>
<evidence type="ECO:0000256" key="7">
    <source>
        <dbReference type="ARBA" id="ARBA00022977"/>
    </source>
</evidence>
<dbReference type="InterPro" id="IPR027574">
    <property type="entry name" value="Thiaminase_II"/>
</dbReference>
<evidence type="ECO:0000256" key="8">
    <source>
        <dbReference type="ARBA" id="ARBA00048337"/>
    </source>
</evidence>
<evidence type="ECO:0000256" key="6">
    <source>
        <dbReference type="ARBA" id="ARBA00013647"/>
    </source>
</evidence>
<name>A0ABU1TYW5_9BACL</name>